<protein>
    <submittedName>
        <fullName evidence="2">Uncharacterized protein</fullName>
    </submittedName>
</protein>
<organism evidence="2">
    <name type="scientific">Anguilla anguilla</name>
    <name type="common">European freshwater eel</name>
    <name type="synonym">Muraena anguilla</name>
    <dbReference type="NCBI Taxonomy" id="7936"/>
    <lineage>
        <taxon>Eukaryota</taxon>
        <taxon>Metazoa</taxon>
        <taxon>Chordata</taxon>
        <taxon>Craniata</taxon>
        <taxon>Vertebrata</taxon>
        <taxon>Euteleostomi</taxon>
        <taxon>Actinopterygii</taxon>
        <taxon>Neopterygii</taxon>
        <taxon>Teleostei</taxon>
        <taxon>Anguilliformes</taxon>
        <taxon>Anguillidae</taxon>
        <taxon>Anguilla</taxon>
    </lineage>
</organism>
<keyword evidence="1" id="KW-0472">Membrane</keyword>
<reference evidence="2" key="1">
    <citation type="submission" date="2014-11" db="EMBL/GenBank/DDBJ databases">
        <authorList>
            <person name="Amaro Gonzalez C."/>
        </authorList>
    </citation>
    <scope>NUCLEOTIDE SEQUENCE</scope>
</reference>
<name>A0A0E9UDQ7_ANGAN</name>
<proteinExistence type="predicted"/>
<evidence type="ECO:0000313" key="2">
    <source>
        <dbReference type="EMBL" id="JAH63999.1"/>
    </source>
</evidence>
<feature type="transmembrane region" description="Helical" evidence="1">
    <location>
        <begin position="12"/>
        <end position="35"/>
    </location>
</feature>
<dbReference type="EMBL" id="GBXM01044578">
    <property type="protein sequence ID" value="JAH63999.1"/>
    <property type="molecule type" value="Transcribed_RNA"/>
</dbReference>
<keyword evidence="1" id="KW-0812">Transmembrane</keyword>
<evidence type="ECO:0000256" key="1">
    <source>
        <dbReference type="SAM" id="Phobius"/>
    </source>
</evidence>
<keyword evidence="1" id="KW-1133">Transmembrane helix</keyword>
<accession>A0A0E9UDQ7</accession>
<dbReference type="AlphaFoldDB" id="A0A0E9UDQ7"/>
<reference evidence="2" key="2">
    <citation type="journal article" date="2015" name="Fish Shellfish Immunol.">
        <title>Early steps in the European eel (Anguilla anguilla)-Vibrio vulnificus interaction in the gills: Role of the RtxA13 toxin.</title>
        <authorList>
            <person name="Callol A."/>
            <person name="Pajuelo D."/>
            <person name="Ebbesson L."/>
            <person name="Teles M."/>
            <person name="MacKenzie S."/>
            <person name="Amaro C."/>
        </authorList>
    </citation>
    <scope>NUCLEOTIDE SEQUENCE</scope>
</reference>
<sequence>MLAPVFQSRKLICYYQLLCLWIVHYLPTVLAAMMACITVPDITCY</sequence>